<dbReference type="Pfam" id="PF12900">
    <property type="entry name" value="Pyridox_ox_2"/>
    <property type="match status" value="1"/>
</dbReference>
<dbReference type="InterPro" id="IPR024747">
    <property type="entry name" value="Pyridox_Oxase-rel"/>
</dbReference>
<dbReference type="InterPro" id="IPR012349">
    <property type="entry name" value="Split_barrel_FMN-bd"/>
</dbReference>
<sequence>MSRIEVAELEEAERTSVLGTGGTGVLSFSTEGDEPPRTVPVSYGYDPVQSTFYFRLATSPEHPPETFDGHAVSFVTYDANDEWWSVVAKGRLEDIERDDVGTDALEGLERVEIPLIDIFGSHPREIDFAFCRLEPTAFTGRRESSTAP</sequence>
<name>A0A9E7NB07_9EURY</name>
<dbReference type="AlphaFoldDB" id="A0A9E7NB07"/>
<organism evidence="1 2">
    <name type="scientific">Natronosalvus rutilus</name>
    <dbReference type="NCBI Taxonomy" id="2953753"/>
    <lineage>
        <taxon>Archaea</taxon>
        <taxon>Methanobacteriati</taxon>
        <taxon>Methanobacteriota</taxon>
        <taxon>Stenosarchaea group</taxon>
        <taxon>Halobacteria</taxon>
        <taxon>Halobacteriales</taxon>
        <taxon>Natrialbaceae</taxon>
        <taxon>Natronosalvus</taxon>
    </lineage>
</organism>
<accession>A0A9E7NB07</accession>
<reference evidence="1" key="1">
    <citation type="submission" date="2022-06" db="EMBL/GenBank/DDBJ databases">
        <title>Diverse halophilic archaea isolated from saline environments.</title>
        <authorList>
            <person name="Cui H.-L."/>
        </authorList>
    </citation>
    <scope>NUCLEOTIDE SEQUENCE</scope>
    <source>
        <strain evidence="1">WLHS1</strain>
    </source>
</reference>
<keyword evidence="2" id="KW-1185">Reference proteome</keyword>
<dbReference type="EMBL" id="CP100355">
    <property type="protein sequence ID" value="UTF53628.1"/>
    <property type="molecule type" value="Genomic_DNA"/>
</dbReference>
<dbReference type="Proteomes" id="UP001056855">
    <property type="component" value="Chromosome"/>
</dbReference>
<dbReference type="GeneID" id="73291974"/>
<proteinExistence type="predicted"/>
<dbReference type="KEGG" id="sawl:NGM29_17970"/>
<gene>
    <name evidence="1" type="ORF">NGM29_17970</name>
</gene>
<dbReference type="RefSeq" id="WP_254158153.1">
    <property type="nucleotide sequence ID" value="NZ_CP100355.1"/>
</dbReference>
<evidence type="ECO:0000313" key="2">
    <source>
        <dbReference type="Proteomes" id="UP001056855"/>
    </source>
</evidence>
<protein>
    <submittedName>
        <fullName evidence="1">Pyridoxamine 5'-phosphate oxidase family protein</fullName>
    </submittedName>
</protein>
<evidence type="ECO:0000313" key="1">
    <source>
        <dbReference type="EMBL" id="UTF53628.1"/>
    </source>
</evidence>
<dbReference type="SUPFAM" id="SSF50475">
    <property type="entry name" value="FMN-binding split barrel"/>
    <property type="match status" value="1"/>
</dbReference>
<dbReference type="Gene3D" id="2.30.110.10">
    <property type="entry name" value="Electron Transport, Fmn-binding Protein, Chain A"/>
    <property type="match status" value="1"/>
</dbReference>